<dbReference type="Proteomes" id="UP000005876">
    <property type="component" value="Chromosome"/>
</dbReference>
<evidence type="ECO:0000313" key="2">
    <source>
        <dbReference type="Proteomes" id="UP000005876"/>
    </source>
</evidence>
<accession>G7VYN9</accession>
<name>G7VYN9_PAETH</name>
<reference key="2">
    <citation type="submission" date="2011-11" db="EMBL/GenBank/DDBJ databases">
        <authorList>
            <person name="Shin S.H."/>
            <person name="Kim S."/>
            <person name="Kim J.Y."/>
        </authorList>
    </citation>
    <scope>NUCLEOTIDE SEQUENCE</scope>
    <source>
        <strain>HPL-003</strain>
    </source>
</reference>
<organism evidence="1 2">
    <name type="scientific">Paenibacillus terrae (strain HPL-003)</name>
    <dbReference type="NCBI Taxonomy" id="985665"/>
    <lineage>
        <taxon>Bacteria</taxon>
        <taxon>Bacillati</taxon>
        <taxon>Bacillota</taxon>
        <taxon>Bacilli</taxon>
        <taxon>Bacillales</taxon>
        <taxon>Paenibacillaceae</taxon>
        <taxon>Paenibacillus</taxon>
    </lineage>
</organism>
<reference evidence="1 2" key="3">
    <citation type="journal article" date="2012" name="J. Bacteriol.">
        <title>Genome Sequence of Paenibacillus terrae HPL-003, a Xylanase-Producing Bacterium Isolated from Soil Found in Forest Residue.</title>
        <authorList>
            <person name="Shin S.H."/>
            <person name="Kim S."/>
            <person name="Kim J.Y."/>
            <person name="Song H.Y."/>
            <person name="Cho S.J."/>
            <person name="Kim D.R."/>
            <person name="Lee K.I."/>
            <person name="Lim H.K."/>
            <person name="Park N.J."/>
            <person name="Hwang I.T."/>
            <person name="Yang K.S."/>
        </authorList>
    </citation>
    <scope>NUCLEOTIDE SEQUENCE [LARGE SCALE GENOMIC DNA]</scope>
    <source>
        <strain evidence="1 2">HPL-003</strain>
    </source>
</reference>
<gene>
    <name evidence="1" type="ordered locus">HPL003_11360</name>
</gene>
<protein>
    <submittedName>
        <fullName evidence="1">Uncharacterized protein</fullName>
    </submittedName>
</protein>
<dbReference type="AlphaFoldDB" id="G7VYN9"/>
<dbReference type="KEGG" id="pta:HPL003_11360"/>
<reference evidence="2" key="1">
    <citation type="submission" date="2011-11" db="EMBL/GenBank/DDBJ databases">
        <title>Complete sequence of Paenibacillus terrae HPL-003.</title>
        <authorList>
            <person name="Shin S.H."/>
            <person name="Kim S."/>
            <person name="Kim J.Y."/>
        </authorList>
    </citation>
    <scope>NUCLEOTIDE SEQUENCE [LARGE SCALE GENOMIC DNA]</scope>
    <source>
        <strain evidence="2">HPL-003</strain>
    </source>
</reference>
<proteinExistence type="predicted"/>
<evidence type="ECO:0000313" key="1">
    <source>
        <dbReference type="EMBL" id="AET59029.1"/>
    </source>
</evidence>
<dbReference type="EMBL" id="CP003107">
    <property type="protein sequence ID" value="AET59029.1"/>
    <property type="molecule type" value="Genomic_DNA"/>
</dbReference>
<sequence length="73" mass="7980">MGEQGNKIKKPGEETAALQFISRPLPFRGKLRGSRAVQVQAMVSAASPEEDGTRKVIILCATNTLKVCWCLLH</sequence>
<dbReference type="HOGENOM" id="CLU_2701357_0_0_9"/>